<evidence type="ECO:0000256" key="1">
    <source>
        <dbReference type="SAM" id="Phobius"/>
    </source>
</evidence>
<organism evidence="2 3">
    <name type="scientific">Trichoderma harzianum CBS 226.95</name>
    <dbReference type="NCBI Taxonomy" id="983964"/>
    <lineage>
        <taxon>Eukaryota</taxon>
        <taxon>Fungi</taxon>
        <taxon>Dikarya</taxon>
        <taxon>Ascomycota</taxon>
        <taxon>Pezizomycotina</taxon>
        <taxon>Sordariomycetes</taxon>
        <taxon>Hypocreomycetidae</taxon>
        <taxon>Hypocreales</taxon>
        <taxon>Hypocreaceae</taxon>
        <taxon>Trichoderma</taxon>
    </lineage>
</organism>
<evidence type="ECO:0000313" key="3">
    <source>
        <dbReference type="Proteomes" id="UP000241690"/>
    </source>
</evidence>
<evidence type="ECO:0000313" key="2">
    <source>
        <dbReference type="EMBL" id="PTB59773.1"/>
    </source>
</evidence>
<dbReference type="GeneID" id="36622816"/>
<proteinExistence type="predicted"/>
<gene>
    <name evidence="2" type="ORF">M431DRAFT_314565</name>
</gene>
<sequence>MPRQPATTKNKNGIRIPPIYTTNLRQGNIHTRYIYDQGRRTYTLAAAPAGCQMAFGCDLLLGIAIYHDFSSFSIFHFHFLFTSRLFLYLS</sequence>
<accession>A0A2T4ARV4</accession>
<keyword evidence="1" id="KW-0472">Membrane</keyword>
<protein>
    <submittedName>
        <fullName evidence="2">Uncharacterized protein</fullName>
    </submittedName>
</protein>
<reference evidence="2 3" key="1">
    <citation type="submission" date="2016-07" db="EMBL/GenBank/DDBJ databases">
        <title>Multiple horizontal gene transfer events from other fungi enriched the ability of initially mycotrophic Trichoderma (Ascomycota) to feed on dead plant biomass.</title>
        <authorList>
            <consortium name="DOE Joint Genome Institute"/>
            <person name="Aerts A."/>
            <person name="Atanasova L."/>
            <person name="Chenthamara K."/>
            <person name="Zhang J."/>
            <person name="Grujic M."/>
            <person name="Henrissat B."/>
            <person name="Kuo A."/>
            <person name="Salamov A."/>
            <person name="Lipzen A."/>
            <person name="Labutti K."/>
            <person name="Barry K."/>
            <person name="Miao Y."/>
            <person name="Rahimi M.J."/>
            <person name="Shen Q."/>
            <person name="Grigoriev I.V."/>
            <person name="Kubicek C.P."/>
            <person name="Druzhinina I.S."/>
        </authorList>
    </citation>
    <scope>NUCLEOTIDE SEQUENCE [LARGE SCALE GENOMIC DNA]</scope>
    <source>
        <strain evidence="2 3">CBS 226.95</strain>
    </source>
</reference>
<keyword evidence="1" id="KW-1133">Transmembrane helix</keyword>
<dbReference type="EMBL" id="KZ679676">
    <property type="protein sequence ID" value="PTB59773.1"/>
    <property type="molecule type" value="Genomic_DNA"/>
</dbReference>
<dbReference type="AlphaFoldDB" id="A0A2T4ARV4"/>
<dbReference type="Proteomes" id="UP000241690">
    <property type="component" value="Unassembled WGS sequence"/>
</dbReference>
<feature type="transmembrane region" description="Helical" evidence="1">
    <location>
        <begin position="42"/>
        <end position="66"/>
    </location>
</feature>
<dbReference type="RefSeq" id="XP_024779450.1">
    <property type="nucleotide sequence ID" value="XM_024914251.1"/>
</dbReference>
<name>A0A2T4ARV4_TRIHA</name>
<keyword evidence="1" id="KW-0812">Transmembrane</keyword>
<keyword evidence="3" id="KW-1185">Reference proteome</keyword>